<evidence type="ECO:0000313" key="1">
    <source>
        <dbReference type="EMBL" id="PHZ12080.1"/>
    </source>
</evidence>
<protein>
    <recommendedName>
        <fullName evidence="3">Tc1-like transposase DDE domain-containing protein</fullName>
    </recommendedName>
</protein>
<evidence type="ECO:0008006" key="3">
    <source>
        <dbReference type="Google" id="ProtNLM"/>
    </source>
</evidence>
<dbReference type="EMBL" id="KZ303850">
    <property type="protein sequence ID" value="PHZ12080.1"/>
    <property type="molecule type" value="Genomic_DNA"/>
</dbReference>
<dbReference type="Proteomes" id="UP000242254">
    <property type="component" value="Unassembled WGS sequence"/>
</dbReference>
<reference evidence="1 2" key="1">
    <citation type="journal article" date="2016" name="Proc. Natl. Acad. Sci. U.S.A.">
        <title>Lipid metabolic changes in an early divergent fungus govern the establishment of a mutualistic symbiosis with endobacteria.</title>
        <authorList>
            <person name="Lastovetsky O.A."/>
            <person name="Gaspar M.L."/>
            <person name="Mondo S.J."/>
            <person name="LaButti K.M."/>
            <person name="Sandor L."/>
            <person name="Grigoriev I.V."/>
            <person name="Henry S.A."/>
            <person name="Pawlowska T.E."/>
        </authorList>
    </citation>
    <scope>NUCLEOTIDE SEQUENCE [LARGE SCALE GENOMIC DNA]</scope>
    <source>
        <strain evidence="1 2">ATCC 52813</strain>
    </source>
</reference>
<dbReference type="GO" id="GO:0003676">
    <property type="term" value="F:nucleic acid binding"/>
    <property type="evidence" value="ECO:0007669"/>
    <property type="project" value="InterPro"/>
</dbReference>
<dbReference type="InterPro" id="IPR036397">
    <property type="entry name" value="RNaseH_sf"/>
</dbReference>
<dbReference type="GeneID" id="35437668"/>
<feature type="non-terminal residue" evidence="1">
    <location>
        <position position="1"/>
    </location>
</feature>
<dbReference type="AlphaFoldDB" id="A0A2G4STI9"/>
<dbReference type="Gene3D" id="3.30.420.10">
    <property type="entry name" value="Ribonuclease H-like superfamily/Ribonuclease H"/>
    <property type="match status" value="1"/>
</dbReference>
<sequence>SRGYKPLFILPYPPFLNPIEKRWSKIKDHVKRNPLSSLDTLTPRIQAACRSVTTEDCLGWIKHAEGFWDRYLDKELGLA</sequence>
<name>A0A2G4STI9_RHIZD</name>
<evidence type="ECO:0000313" key="2">
    <source>
        <dbReference type="Proteomes" id="UP000242254"/>
    </source>
</evidence>
<keyword evidence="2" id="KW-1185">Reference proteome</keyword>
<accession>A0A2G4STI9</accession>
<organism evidence="1 2">
    <name type="scientific">Rhizopus microsporus ATCC 52813</name>
    <dbReference type="NCBI Taxonomy" id="1340429"/>
    <lineage>
        <taxon>Eukaryota</taxon>
        <taxon>Fungi</taxon>
        <taxon>Fungi incertae sedis</taxon>
        <taxon>Mucoromycota</taxon>
        <taxon>Mucoromycotina</taxon>
        <taxon>Mucoromycetes</taxon>
        <taxon>Mucorales</taxon>
        <taxon>Mucorineae</taxon>
        <taxon>Rhizopodaceae</taxon>
        <taxon>Rhizopus</taxon>
    </lineage>
</organism>
<gene>
    <name evidence="1" type="ORF">RHIMIDRAFT_203308</name>
</gene>
<dbReference type="RefSeq" id="XP_023465788.1">
    <property type="nucleotide sequence ID" value="XM_023606678.1"/>
</dbReference>
<proteinExistence type="predicted"/>